<dbReference type="InterPro" id="IPR052159">
    <property type="entry name" value="Competence_DNA_uptake"/>
</dbReference>
<dbReference type="SMART" id="SM00849">
    <property type="entry name" value="Lactamase_B"/>
    <property type="match status" value="1"/>
</dbReference>
<dbReference type="GO" id="GO:0003677">
    <property type="term" value="F:DNA binding"/>
    <property type="evidence" value="ECO:0007669"/>
    <property type="project" value="InterPro"/>
</dbReference>
<name>A0A395VF69_9FIRM</name>
<dbReference type="AlphaFoldDB" id="A0A395VF69"/>
<feature type="domain" description="Metallo-beta-lactamase" evidence="3">
    <location>
        <begin position="122"/>
        <end position="315"/>
    </location>
</feature>
<dbReference type="EMBL" id="QRVL01000001">
    <property type="protein sequence ID" value="RGS42325.1"/>
    <property type="molecule type" value="Genomic_DNA"/>
</dbReference>
<evidence type="ECO:0000313" key="4">
    <source>
        <dbReference type="EMBL" id="RGS42325.1"/>
    </source>
</evidence>
<dbReference type="InterPro" id="IPR035451">
    <property type="entry name" value="Ada-like_dom_sf"/>
</dbReference>
<organism evidence="4 5">
    <name type="scientific">Roseburia hominis</name>
    <dbReference type="NCBI Taxonomy" id="301301"/>
    <lineage>
        <taxon>Bacteria</taxon>
        <taxon>Bacillati</taxon>
        <taxon>Bacillota</taxon>
        <taxon>Clostridia</taxon>
        <taxon>Lachnospirales</taxon>
        <taxon>Lachnospiraceae</taxon>
        <taxon>Roseburia</taxon>
    </lineage>
</organism>
<dbReference type="InterPro" id="IPR035681">
    <property type="entry name" value="ComA-like_MBL"/>
</dbReference>
<reference evidence="4 5" key="1">
    <citation type="submission" date="2018-08" db="EMBL/GenBank/DDBJ databases">
        <title>A genome reference for cultivated species of the human gut microbiota.</title>
        <authorList>
            <person name="Zou Y."/>
            <person name="Xue W."/>
            <person name="Luo G."/>
        </authorList>
    </citation>
    <scope>NUCLEOTIDE SEQUENCE [LARGE SCALE GENOMIC DNA]</scope>
    <source>
        <strain evidence="4 5">AF22-12AC</strain>
    </source>
</reference>
<dbReference type="Pfam" id="PF00753">
    <property type="entry name" value="Lactamase_B"/>
    <property type="match status" value="1"/>
</dbReference>
<keyword evidence="4" id="KW-0378">Hydrolase</keyword>
<dbReference type="Gene3D" id="3.40.10.10">
    <property type="entry name" value="DNA Methylphosphotriester Repair Domain"/>
    <property type="match status" value="1"/>
</dbReference>
<dbReference type="SUPFAM" id="SSF56281">
    <property type="entry name" value="Metallo-hydrolase/oxidoreductase"/>
    <property type="match status" value="1"/>
</dbReference>
<dbReference type="GO" id="GO:0016787">
    <property type="term" value="F:hydrolase activity"/>
    <property type="evidence" value="ECO:0007669"/>
    <property type="project" value="UniProtKB-KW"/>
</dbReference>
<evidence type="ECO:0000256" key="2">
    <source>
        <dbReference type="SAM" id="MobiDB-lite"/>
    </source>
</evidence>
<dbReference type="InterPro" id="IPR004026">
    <property type="entry name" value="Ada_DNA_repair_Zn-bd"/>
</dbReference>
<dbReference type="GO" id="GO:0008168">
    <property type="term" value="F:methyltransferase activity"/>
    <property type="evidence" value="ECO:0007669"/>
    <property type="project" value="InterPro"/>
</dbReference>
<dbReference type="SUPFAM" id="SSF57884">
    <property type="entry name" value="Ada DNA repair protein, N-terminal domain (N-Ada 10)"/>
    <property type="match status" value="1"/>
</dbReference>
<evidence type="ECO:0000313" key="5">
    <source>
        <dbReference type="Proteomes" id="UP000266172"/>
    </source>
</evidence>
<dbReference type="InterPro" id="IPR001279">
    <property type="entry name" value="Metallo-B-lactamas"/>
</dbReference>
<dbReference type="GO" id="GO:0006355">
    <property type="term" value="P:regulation of DNA-templated transcription"/>
    <property type="evidence" value="ECO:0007669"/>
    <property type="project" value="InterPro"/>
</dbReference>
<dbReference type="Pfam" id="PF02805">
    <property type="entry name" value="Ada_Zn_binding"/>
    <property type="match status" value="1"/>
</dbReference>
<accession>A0A395VF69</accession>
<feature type="region of interest" description="Disordered" evidence="2">
    <location>
        <begin position="86"/>
        <end position="111"/>
    </location>
</feature>
<dbReference type="GO" id="GO:0006281">
    <property type="term" value="P:DNA repair"/>
    <property type="evidence" value="ECO:0007669"/>
    <property type="project" value="InterPro"/>
</dbReference>
<dbReference type="GO" id="GO:0008270">
    <property type="term" value="F:zinc ion binding"/>
    <property type="evidence" value="ECO:0007669"/>
    <property type="project" value="InterPro"/>
</dbReference>
<comment type="caution">
    <text evidence="4">The sequence shown here is derived from an EMBL/GenBank/DDBJ whole genome shotgun (WGS) entry which is preliminary data.</text>
</comment>
<gene>
    <name evidence="4" type="ORF">DWX93_03090</name>
</gene>
<proteinExistence type="predicted"/>
<dbReference type="Gene3D" id="3.60.15.10">
    <property type="entry name" value="Ribonuclease Z/Hydroxyacylglutathione hydrolase-like"/>
    <property type="match status" value="1"/>
</dbReference>
<dbReference type="PANTHER" id="PTHR30619">
    <property type="entry name" value="DNA INTERNALIZATION/COMPETENCE PROTEIN COMEC/REC2"/>
    <property type="match status" value="1"/>
</dbReference>
<evidence type="ECO:0000259" key="3">
    <source>
        <dbReference type="SMART" id="SM00849"/>
    </source>
</evidence>
<dbReference type="InterPro" id="IPR036866">
    <property type="entry name" value="RibonucZ/Hydroxyglut_hydro"/>
</dbReference>
<dbReference type="CDD" id="cd07731">
    <property type="entry name" value="ComA-like_MBL-fold"/>
    <property type="match status" value="1"/>
</dbReference>
<sequence length="494" mass="51114">MRCGIFRISLRACILWKRKKDMQTAGKQKKKRDNSSRIRSGAAALCAALLLLLSGCGTASDGQAAEQQAALSGGALQDGQMPELQMAEQQENGGSPTEEMAEPGEGQTPDGTLSVTFLDVGQGNAVLVEQDGAYMLIDGGNRDYSSFVVSYLKEQGVEELAYVIASHYDADHLNGVVGALHAFSCGQVLAPDYVTDTRVYESFERVIKEQDIALAYPAVGDTYTLGDASFTVVCPKAYDPKEDNDNSVGIRLVYGDTSFLICGDAGKVEEQAMLDSGVTLESDVYLASHHGSEGSSSEAFMRAVSPSAVVISAGAGNSYGHPTRTVLDRVKACGAALYRTDLQGTITVTSDGTSLSWSVDATQDYRDGDEVAAGAADTTGTSGTAGVGVTDAAAGSTDITGTSGAADTADSAAQASVAADTAGSAAQASSGGETAADGTADVTGEYVLNTNTKKFHRPSCSSVAQMSPENKAAFSGSREELIAAGYDPCKRCNP</sequence>
<protein>
    <submittedName>
        <fullName evidence="4">MBL fold metallo-hydrolase</fullName>
    </submittedName>
</protein>
<keyword evidence="1" id="KW-0010">Activator</keyword>
<dbReference type="Proteomes" id="UP000266172">
    <property type="component" value="Unassembled WGS sequence"/>
</dbReference>
<evidence type="ECO:0000256" key="1">
    <source>
        <dbReference type="ARBA" id="ARBA00023159"/>
    </source>
</evidence>
<dbReference type="PANTHER" id="PTHR30619:SF1">
    <property type="entry name" value="RECOMBINATION PROTEIN 2"/>
    <property type="match status" value="1"/>
</dbReference>